<dbReference type="EMBL" id="UOET01000052">
    <property type="protein sequence ID" value="VAW26705.1"/>
    <property type="molecule type" value="Genomic_DNA"/>
</dbReference>
<sequence length="77" mass="8854">MAGYKETPRQKMIAMMYLVLYALLALNVSKQVLDAFLVVNENVEDTNTSLSSKIAATYNRFETQYQLNKDKVGPFWE</sequence>
<organism evidence="2">
    <name type="scientific">hydrothermal vent metagenome</name>
    <dbReference type="NCBI Taxonomy" id="652676"/>
    <lineage>
        <taxon>unclassified sequences</taxon>
        <taxon>metagenomes</taxon>
        <taxon>ecological metagenomes</taxon>
    </lineage>
</organism>
<dbReference type="Pfam" id="PF12081">
    <property type="entry name" value="GldM_1st"/>
    <property type="match status" value="1"/>
</dbReference>
<dbReference type="InterPro" id="IPR022720">
    <property type="entry name" value="Motility-assoc_prot_GldM_N"/>
</dbReference>
<feature type="non-terminal residue" evidence="2">
    <location>
        <position position="77"/>
    </location>
</feature>
<evidence type="ECO:0000259" key="1">
    <source>
        <dbReference type="Pfam" id="PF12081"/>
    </source>
</evidence>
<evidence type="ECO:0000313" key="2">
    <source>
        <dbReference type="EMBL" id="VAW26705.1"/>
    </source>
</evidence>
<accession>A0A3B0U734</accession>
<feature type="domain" description="Gliding motility-associated protein GldM N-terminal" evidence="1">
    <location>
        <begin position="31"/>
        <end position="75"/>
    </location>
</feature>
<reference evidence="2" key="1">
    <citation type="submission" date="2018-06" db="EMBL/GenBank/DDBJ databases">
        <authorList>
            <person name="Zhirakovskaya E."/>
        </authorList>
    </citation>
    <scope>NUCLEOTIDE SEQUENCE</scope>
</reference>
<name>A0A3B0U734_9ZZZZ</name>
<proteinExistence type="predicted"/>
<dbReference type="AlphaFoldDB" id="A0A3B0U734"/>
<protein>
    <recommendedName>
        <fullName evidence="1">Gliding motility-associated protein GldM N-terminal domain-containing protein</fullName>
    </recommendedName>
</protein>
<gene>
    <name evidence="2" type="ORF">MNBD_BACTEROID07-1505</name>
</gene>